<evidence type="ECO:0000313" key="7">
    <source>
        <dbReference type="EMBL" id="TMW14118.1"/>
    </source>
</evidence>
<dbReference type="Pfam" id="PF03706">
    <property type="entry name" value="LPG_synthase_TM"/>
    <property type="match status" value="1"/>
</dbReference>
<dbReference type="Proteomes" id="UP000739180">
    <property type="component" value="Unassembled WGS sequence"/>
</dbReference>
<dbReference type="PANTHER" id="PTHR37693:SF1">
    <property type="entry name" value="INTEGRAL MEMBRANE PROTEIN"/>
    <property type="match status" value="1"/>
</dbReference>
<evidence type="ECO:0000256" key="4">
    <source>
        <dbReference type="ARBA" id="ARBA00022989"/>
    </source>
</evidence>
<keyword evidence="5 6" id="KW-0472">Membrane</keyword>
<feature type="transmembrane region" description="Helical" evidence="6">
    <location>
        <begin position="41"/>
        <end position="59"/>
    </location>
</feature>
<keyword evidence="3 6" id="KW-0812">Transmembrane</keyword>
<comment type="subcellular location">
    <subcellularLocation>
        <location evidence="1">Cell membrane</location>
        <topology evidence="1">Multi-pass membrane protein</topology>
    </subcellularLocation>
</comment>
<feature type="transmembrane region" description="Helical" evidence="6">
    <location>
        <begin position="252"/>
        <end position="277"/>
    </location>
</feature>
<evidence type="ECO:0000256" key="5">
    <source>
        <dbReference type="ARBA" id="ARBA00023136"/>
    </source>
</evidence>
<comment type="caution">
    <text evidence="7">The sequence shown here is derived from an EMBL/GenBank/DDBJ whole genome shotgun (WGS) entry which is preliminary data.</text>
</comment>
<evidence type="ECO:0000256" key="6">
    <source>
        <dbReference type="SAM" id="Phobius"/>
    </source>
</evidence>
<sequence length="362" mass="39079">MAGHGAAPAPAAAHRDQAPLAAGTKPVRAAASGAVSRHWRWLLALALLVGGTVPLVLGGPEAFHDLARLPLGWLLLLLAMIGLCWNLNAWRLRLMLNGRAPTLGHGSALITTVATEFSLNATPGGSGAPFTLAALLSRHGVAPSRATAVLAVDQLTDMLVFATLLPTVAFYGLARYLDWGAWWQLAVPLGLLLGGLAAVVLTVRHQRWLLVASGELLAWLGMRRRRRFRLARATLRFRRGLEETLAVSRRRLALMFGLCMLHWLLRYSVIYIAVLALGQHLDWAYGFFVQMVAMGAGHLTLLPGGAGGAEVAGAALLNPWLGTVTAATVIVIWRFVTFYWYLIVGALLMLYLGARETRPLMS</sequence>
<feature type="transmembrane region" description="Helical" evidence="6">
    <location>
        <begin position="283"/>
        <end position="302"/>
    </location>
</feature>
<keyword evidence="4 6" id="KW-1133">Transmembrane helix</keyword>
<evidence type="ECO:0000256" key="3">
    <source>
        <dbReference type="ARBA" id="ARBA00022692"/>
    </source>
</evidence>
<organism evidence="7 8">
    <name type="scientific">Alloalcanivorax gelatiniphagus</name>
    <dbReference type="NCBI Taxonomy" id="1194167"/>
    <lineage>
        <taxon>Bacteria</taxon>
        <taxon>Pseudomonadati</taxon>
        <taxon>Pseudomonadota</taxon>
        <taxon>Gammaproteobacteria</taxon>
        <taxon>Oceanospirillales</taxon>
        <taxon>Alcanivoracaceae</taxon>
        <taxon>Alloalcanivorax</taxon>
    </lineage>
</organism>
<feature type="transmembrane region" description="Helical" evidence="6">
    <location>
        <begin position="180"/>
        <end position="203"/>
    </location>
</feature>
<evidence type="ECO:0000256" key="1">
    <source>
        <dbReference type="ARBA" id="ARBA00004651"/>
    </source>
</evidence>
<dbReference type="InterPro" id="IPR022791">
    <property type="entry name" value="L-PG_synthase/AglD"/>
</dbReference>
<keyword evidence="2" id="KW-1003">Cell membrane</keyword>
<dbReference type="EMBL" id="VCQT01000019">
    <property type="protein sequence ID" value="TMW14118.1"/>
    <property type="molecule type" value="Genomic_DNA"/>
</dbReference>
<accession>A0ABY2XPW0</accession>
<feature type="transmembrane region" description="Helical" evidence="6">
    <location>
        <begin position="71"/>
        <end position="90"/>
    </location>
</feature>
<proteinExistence type="predicted"/>
<dbReference type="PANTHER" id="PTHR37693">
    <property type="entry name" value="PHOSPHATIDYLGLYCEROL LYSYLTRANSFERASE"/>
    <property type="match status" value="1"/>
</dbReference>
<feature type="transmembrane region" description="Helical" evidence="6">
    <location>
        <begin position="155"/>
        <end position="174"/>
    </location>
</feature>
<feature type="transmembrane region" description="Helical" evidence="6">
    <location>
        <begin position="314"/>
        <end position="332"/>
    </location>
</feature>
<feature type="transmembrane region" description="Helical" evidence="6">
    <location>
        <begin position="338"/>
        <end position="354"/>
    </location>
</feature>
<reference evidence="7 8" key="1">
    <citation type="submission" date="2019-05" db="EMBL/GenBank/DDBJ databases">
        <title>Genome of Alcanivorax gelatiniphagus, an oil degrading marine bacteria.</title>
        <authorList>
            <person name="Kwon K.K."/>
        </authorList>
    </citation>
    <scope>NUCLEOTIDE SEQUENCE [LARGE SCALE GENOMIC DNA]</scope>
    <source>
        <strain evidence="7 8">MEBiC 08158</strain>
    </source>
</reference>
<name>A0ABY2XPW0_9GAMM</name>
<gene>
    <name evidence="7" type="ORF">FGS76_04075</name>
</gene>
<dbReference type="NCBIfam" id="TIGR00374">
    <property type="entry name" value="flippase-like domain"/>
    <property type="match status" value="1"/>
</dbReference>
<keyword evidence="8" id="KW-1185">Reference proteome</keyword>
<evidence type="ECO:0000313" key="8">
    <source>
        <dbReference type="Proteomes" id="UP000739180"/>
    </source>
</evidence>
<protein>
    <submittedName>
        <fullName evidence="7">Flippase-like domain-containing protein</fullName>
    </submittedName>
</protein>
<evidence type="ECO:0000256" key="2">
    <source>
        <dbReference type="ARBA" id="ARBA00022475"/>
    </source>
</evidence>